<dbReference type="SUPFAM" id="SSF100950">
    <property type="entry name" value="NagB/RpiA/CoA transferase-like"/>
    <property type="match status" value="1"/>
</dbReference>
<dbReference type="InterPro" id="IPR006148">
    <property type="entry name" value="Glc/Gal-6P_isomerase"/>
</dbReference>
<keyword evidence="3" id="KW-0378">Hydrolase</keyword>
<dbReference type="Pfam" id="PF01182">
    <property type="entry name" value="Glucosamine_iso"/>
    <property type="match status" value="1"/>
</dbReference>
<dbReference type="GO" id="GO:0017057">
    <property type="term" value="F:6-phosphogluconolactonase activity"/>
    <property type="evidence" value="ECO:0007669"/>
    <property type="project" value="UniProtKB-EC"/>
</dbReference>
<dbReference type="NCBIfam" id="TIGR01198">
    <property type="entry name" value="pgl"/>
    <property type="match status" value="1"/>
</dbReference>
<protein>
    <submittedName>
        <fullName evidence="3">6-phosphogluconolactonase, eukaryotic type</fullName>
        <ecNumber evidence="3">3.1.1.31</ecNumber>
    </submittedName>
</protein>
<reference evidence="3" key="1">
    <citation type="submission" date="2018-06" db="EMBL/GenBank/DDBJ databases">
        <authorList>
            <person name="Zhirakovskaya E."/>
        </authorList>
    </citation>
    <scope>NUCLEOTIDE SEQUENCE</scope>
</reference>
<dbReference type="PANTHER" id="PTHR11054">
    <property type="entry name" value="6-PHOSPHOGLUCONOLACTONASE"/>
    <property type="match status" value="1"/>
</dbReference>
<organism evidence="3">
    <name type="scientific">hydrothermal vent metagenome</name>
    <dbReference type="NCBI Taxonomy" id="652676"/>
    <lineage>
        <taxon>unclassified sequences</taxon>
        <taxon>metagenomes</taxon>
        <taxon>ecological metagenomes</taxon>
    </lineage>
</organism>
<feature type="domain" description="Glucosamine/galactosamine-6-phosphate isomerase" evidence="2">
    <location>
        <begin position="9"/>
        <end position="208"/>
    </location>
</feature>
<dbReference type="InterPro" id="IPR037171">
    <property type="entry name" value="NagB/RpiA_transferase-like"/>
</dbReference>
<comment type="similarity">
    <text evidence="1">Belongs to the glucosamine/galactosamine-6-phosphate isomerase family. 6-phosphogluconolactonase subfamily.</text>
</comment>
<evidence type="ECO:0000259" key="2">
    <source>
        <dbReference type="Pfam" id="PF01182"/>
    </source>
</evidence>
<dbReference type="CDD" id="cd01400">
    <property type="entry name" value="6PGL"/>
    <property type="match status" value="1"/>
</dbReference>
<proteinExistence type="inferred from homology"/>
<evidence type="ECO:0000313" key="3">
    <source>
        <dbReference type="EMBL" id="VAV97634.1"/>
    </source>
</evidence>
<dbReference type="EC" id="3.1.1.31" evidence="3"/>
<evidence type="ECO:0000256" key="1">
    <source>
        <dbReference type="ARBA" id="ARBA00010662"/>
    </source>
</evidence>
<dbReference type="PANTHER" id="PTHR11054:SF0">
    <property type="entry name" value="6-PHOSPHOGLUCONOLACTONASE"/>
    <property type="match status" value="1"/>
</dbReference>
<dbReference type="InterPro" id="IPR005900">
    <property type="entry name" value="6-phosphogluconolactonase_DevB"/>
</dbReference>
<dbReference type="GO" id="GO:0006098">
    <property type="term" value="P:pentose-phosphate shunt"/>
    <property type="evidence" value="ECO:0007669"/>
    <property type="project" value="InterPro"/>
</dbReference>
<accession>A0A3B0RV20</accession>
<sequence>MSVRILQSRDAIASAGADLVAEYILSATAPSLGLAGGSTPADLYRELTTRDLPWDSVTCWLGDERWVPVDHPDSNTAMVRNLLTDPTRVRFVAPDTSLATPQDAAAAYTDILPAPGLVLLGIGDDGHTASLFPHTDGLRSTHDAYIANWVDQKDTWRLTATFSRLDRADHVVFLVAGAGKADRIKEIIDHNVAHPAQRVAARAQRVTWLLDEAAAGLLNRFQGPGR</sequence>
<dbReference type="InterPro" id="IPR039104">
    <property type="entry name" value="6PGL"/>
</dbReference>
<name>A0A3B0RV20_9ZZZZ</name>
<gene>
    <name evidence="3" type="ORF">MNBD_ACTINO02-601</name>
</gene>
<dbReference type="GO" id="GO:0005975">
    <property type="term" value="P:carbohydrate metabolic process"/>
    <property type="evidence" value="ECO:0007669"/>
    <property type="project" value="InterPro"/>
</dbReference>
<dbReference type="EMBL" id="UOEK01000123">
    <property type="protein sequence ID" value="VAV97634.1"/>
    <property type="molecule type" value="Genomic_DNA"/>
</dbReference>
<dbReference type="Gene3D" id="3.40.50.1360">
    <property type="match status" value="1"/>
</dbReference>
<dbReference type="AlphaFoldDB" id="A0A3B0RV20"/>